<dbReference type="OMA" id="GRYNTRN"/>
<sequence length="825" mass="97421">MTVHQKHKGMLISDEETINSHLYNNFLNKFNNSILNSNNNNNNNNSNNNSNSNNSNSNILNDYKQNSHINNNMEDYENIEYIKRLKEQKKIRDNAYKKVANDIELRKLIERAQMKHSNFNTSNLGSNNINNQYHRNGIFNHNKQNGNIDNNMNNNVNHDLHLIKSEQNSKLTKEFYKNYEENISKGKENDQNNQDIYNTTYINNTNINNTNIKGGRLLRNINKNNNINNSSNHNISEIINPIVDQHRQLISSQENKGMKKKNSEKISLEKEILNRLTNNNRNLNHIQTNNMGRYNTRNNNEQDHIYYNNQDDEENDIPNEYNIHQNESNIRNRLKNFTKNNIKIQPRNYIKNQVKNNEYINNSKTKYEREDNYDDYEEEYNNNSNDENQDNDLIRDNNNIPNKNNSDIYNTRRYNNSRRFNNYNEEYINYEKNENRRRQLNYDAYNNDDTIHNYDAQFINANIIRNKNSELVENDIQKIASVSLKNRNDNEPVENSKYNLKAKENKTKKTKKTLTKNNTNSTNIPKNKNNPIKNVNIINSKNSNILQNNERKTYIPDNNEYSSNPKHKVTAASNAQNNTNKGGNYSNADNYYSNNYGTNTRSTNINRFNERYPDQDDDAEQKKRKKRVTEEGSKESNKINVGESYQVSKLPNFFLCRSEFMYKSYEPVEETSPEPCVSCSGLPCHCKVGGAILVYSPLMLERIREKCMKNRGYHKCIKNEIELSSYIQECAKSWKSNVDEWVPFSPEYAYKLLHYANYDPHKAISIMKSSEFSFRKIMDPPTRKYQNKWKPKDKRENISKNPFPSPLTIRTYLSKRHHNSGYHLR</sequence>
<reference evidence="5" key="4">
    <citation type="submission" date="2019-05" db="EMBL/GenBank/DDBJ databases">
        <authorList>
            <consortium name="Pathogen Informatics"/>
        </authorList>
    </citation>
    <scope>NUCLEOTIDE SEQUENCE</scope>
    <source>
        <strain evidence="5">17X</strain>
    </source>
</reference>
<feature type="compositionally biased region" description="Low complexity" evidence="2">
    <location>
        <begin position="515"/>
        <end position="534"/>
    </location>
</feature>
<dbReference type="EMBL" id="LM993666">
    <property type="protein sequence ID" value="VTZ80178.1"/>
    <property type="molecule type" value="Genomic_DNA"/>
</dbReference>
<dbReference type="AlphaFoldDB" id="A0A078KAX7"/>
<feature type="compositionally biased region" description="Low complexity" evidence="2">
    <location>
        <begin position="37"/>
        <end position="61"/>
    </location>
</feature>
<gene>
    <name evidence="5" type="ORF">PY17X_1238000</name>
    <name evidence="4" type="ORF">PYYM_1237200</name>
</gene>
<feature type="compositionally biased region" description="Basic and acidic residues" evidence="2">
    <location>
        <begin position="628"/>
        <end position="637"/>
    </location>
</feature>
<dbReference type="Pfam" id="PF15863">
    <property type="entry name" value="EELM2"/>
    <property type="match status" value="1"/>
</dbReference>
<organism evidence="4 7">
    <name type="scientific">Plasmodium yoelii</name>
    <dbReference type="NCBI Taxonomy" id="5861"/>
    <lineage>
        <taxon>Eukaryota</taxon>
        <taxon>Sar</taxon>
        <taxon>Alveolata</taxon>
        <taxon>Apicomplexa</taxon>
        <taxon>Aconoidasida</taxon>
        <taxon>Haemosporida</taxon>
        <taxon>Plasmodiidae</taxon>
        <taxon>Plasmodium</taxon>
        <taxon>Plasmodium (Vinckeia)</taxon>
    </lineage>
</organism>
<feature type="compositionally biased region" description="Low complexity" evidence="2">
    <location>
        <begin position="396"/>
        <end position="415"/>
    </location>
</feature>
<evidence type="ECO:0000259" key="3">
    <source>
        <dbReference type="PROSITE" id="PS51156"/>
    </source>
</evidence>
<proteinExistence type="predicted"/>
<dbReference type="EMBL" id="LK934640">
    <property type="protein sequence ID" value="CDU19542.1"/>
    <property type="molecule type" value="Genomic_DNA"/>
</dbReference>
<evidence type="ECO:0000256" key="2">
    <source>
        <dbReference type="SAM" id="MobiDB-lite"/>
    </source>
</evidence>
<dbReference type="OrthoDB" id="5876363at2759"/>
<protein>
    <submittedName>
        <fullName evidence="5">EELM2 domain-containing protein, putative</fullName>
    </submittedName>
</protein>
<reference evidence="5" key="2">
    <citation type="submission" date="2014-05" db="EMBL/GenBank/DDBJ databases">
        <authorList>
            <person name="Aslett M.A."/>
            <person name="De Silva N."/>
        </authorList>
    </citation>
    <scope>NUCLEOTIDE SEQUENCE</scope>
    <source>
        <strain evidence="5">17X</strain>
    </source>
</reference>
<feature type="compositionally biased region" description="Low complexity" evidence="2">
    <location>
        <begin position="584"/>
        <end position="596"/>
    </location>
</feature>
<keyword evidence="1" id="KW-0539">Nucleus</keyword>
<name>A0A078KAX7_PLAYE</name>
<dbReference type="PROSITE" id="PS51156">
    <property type="entry name" value="ELM2"/>
    <property type="match status" value="1"/>
</dbReference>
<dbReference type="GeneID" id="3830531"/>
<feature type="region of interest" description="Disordered" evidence="2">
    <location>
        <begin position="503"/>
        <end position="534"/>
    </location>
</feature>
<feature type="region of interest" description="Disordered" evidence="2">
    <location>
        <begin position="37"/>
        <end position="63"/>
    </location>
</feature>
<dbReference type="RefSeq" id="XP_731306.2">
    <property type="nucleotide sequence ID" value="XM_726213.2"/>
</dbReference>
<dbReference type="Proteomes" id="UP000072904">
    <property type="component" value="Chromosome 12"/>
</dbReference>
<dbReference type="VEuPathDB" id="PlasmoDB:PY17X_1238000"/>
<dbReference type="InterPro" id="IPR000949">
    <property type="entry name" value="ELM2_dom"/>
</dbReference>
<dbReference type="KEGG" id="pyo:PY17X_1238000"/>
<reference evidence="4" key="3">
    <citation type="submission" date="2014-05" db="EMBL/GenBank/DDBJ databases">
        <authorList>
            <person name="Aslett A.Martin."/>
            <person name="De Silva Nishadi"/>
        </authorList>
    </citation>
    <scope>NUCLEOTIDE SEQUENCE</scope>
    <source>
        <strain evidence="4">YM</strain>
    </source>
</reference>
<evidence type="ECO:0000313" key="4">
    <source>
        <dbReference type="EMBL" id="CDU19542.1"/>
    </source>
</evidence>
<feature type="compositionally biased region" description="Polar residues" evidence="2">
    <location>
        <begin position="597"/>
        <end position="607"/>
    </location>
</feature>
<feature type="compositionally biased region" description="Polar residues" evidence="2">
    <location>
        <begin position="571"/>
        <end position="583"/>
    </location>
</feature>
<feature type="region of interest" description="Disordered" evidence="2">
    <location>
        <begin position="377"/>
        <end position="415"/>
    </location>
</feature>
<evidence type="ECO:0000256" key="1">
    <source>
        <dbReference type="ARBA" id="ARBA00023242"/>
    </source>
</evidence>
<reference evidence="6 7" key="1">
    <citation type="journal article" date="2014" name="BMC Biol.">
        <title>A comprehensive evaluation of rodent malaria parasite genomes and gene expression.</title>
        <authorList>
            <person name="Otto T.D."/>
            <person name="Bohme U."/>
            <person name="Jackson A.P."/>
            <person name="Hunt M."/>
            <person name="Franke-Fayard B."/>
            <person name="Hoeijmakers W.A."/>
            <person name="Religa A.A."/>
            <person name="Robertson L."/>
            <person name="Sanders M."/>
            <person name="Ogun S.A."/>
            <person name="Cunningham D."/>
            <person name="Erhart A."/>
            <person name="Billker O."/>
            <person name="Khan S.M."/>
            <person name="Stunnenberg H.G."/>
            <person name="Langhorne J."/>
            <person name="Holder A.A."/>
            <person name="Waters A.P."/>
            <person name="Newbold C.I."/>
            <person name="Pain A."/>
            <person name="Berriman M."/>
            <person name="Janse C.J."/>
        </authorList>
    </citation>
    <scope>NUCLEOTIDE SEQUENCE [LARGE SCALE GENOMIC DNA]</scope>
    <source>
        <strain evidence="5 6">17X</strain>
        <strain evidence="4 7">YM</strain>
    </source>
</reference>
<dbReference type="InterPro" id="IPR031724">
    <property type="entry name" value="EELM2"/>
</dbReference>
<evidence type="ECO:0000313" key="6">
    <source>
        <dbReference type="Proteomes" id="UP000072874"/>
    </source>
</evidence>
<evidence type="ECO:0000313" key="7">
    <source>
        <dbReference type="Proteomes" id="UP000072904"/>
    </source>
</evidence>
<dbReference type="VEuPathDB" id="PlasmoDB:PYYM_1237200"/>
<dbReference type="VEuPathDB" id="PlasmoDB:PY03310"/>
<feature type="region of interest" description="Disordered" evidence="2">
    <location>
        <begin position="554"/>
        <end position="637"/>
    </location>
</feature>
<feature type="domain" description="ELM2" evidence="3">
    <location>
        <begin position="637"/>
        <end position="771"/>
    </location>
</feature>
<dbReference type="Proteomes" id="UP000072874">
    <property type="component" value="Chromosome 12"/>
</dbReference>
<accession>A0A078KAX7</accession>
<dbReference type="VEuPathDB" id="PlasmoDB:Py17XNL_001205234"/>
<evidence type="ECO:0000313" key="5">
    <source>
        <dbReference type="EMBL" id="VTZ80178.1"/>
    </source>
</evidence>